<dbReference type="SMART" id="SM00342">
    <property type="entry name" value="HTH_ARAC"/>
    <property type="match status" value="1"/>
</dbReference>
<keyword evidence="1" id="KW-0805">Transcription regulation</keyword>
<keyword evidence="3" id="KW-0804">Transcription</keyword>
<dbReference type="PROSITE" id="PS01124">
    <property type="entry name" value="HTH_ARAC_FAMILY_2"/>
    <property type="match status" value="1"/>
</dbReference>
<dbReference type="Gene3D" id="1.10.10.60">
    <property type="entry name" value="Homeodomain-like"/>
    <property type="match status" value="1"/>
</dbReference>
<sequence length="355" mass="39581">MTTDTDKSPIIAGNGRQGMLDHSVTGHQLQAPGQTARGRSTPIGEGVLRGKFFHHSFSGGLSVQGSDAVELQNLSSMSELQPGISFNLIFAGQVDFTLGPQRCRLGASEYRSLECSAYVLARPDIMTRFTCSGMHVRKLSVFVERGWLQQRCRLEAEQAQLHRLFAGHGQLRVWRPQQDTAGLAQSLLDDQLAEPESPGLPQRLSLECRTLALLEALLQELIDQLPEPSEKCDDFPPVLPSFKDKVDTCLKECRRLEDVATALGISVSTLQRKFKAAYGYTVIDYVRRRRLEMARSALVIDGISIGEAAYMAGYNHPSNFVAAFRRQFDVTPARLVRQHRNRQRQPVTAERETAE</sequence>
<dbReference type="Pfam" id="PF12833">
    <property type="entry name" value="HTH_18"/>
    <property type="match status" value="1"/>
</dbReference>
<comment type="caution">
    <text evidence="5">The sequence shown here is derived from an EMBL/GenBank/DDBJ whole genome shotgun (WGS) entry which is preliminary data.</text>
</comment>
<dbReference type="InterPro" id="IPR009057">
    <property type="entry name" value="Homeodomain-like_sf"/>
</dbReference>
<evidence type="ECO:0000256" key="1">
    <source>
        <dbReference type="ARBA" id="ARBA00023015"/>
    </source>
</evidence>
<dbReference type="PANTHER" id="PTHR47893">
    <property type="entry name" value="REGULATORY PROTEIN PCHR"/>
    <property type="match status" value="1"/>
</dbReference>
<dbReference type="InterPro" id="IPR018062">
    <property type="entry name" value="HTH_AraC-typ_CS"/>
</dbReference>
<proteinExistence type="predicted"/>
<accession>A0ABW3U5J5</accession>
<dbReference type="PANTHER" id="PTHR47893:SF1">
    <property type="entry name" value="REGULATORY PROTEIN PCHR"/>
    <property type="match status" value="1"/>
</dbReference>
<evidence type="ECO:0000313" key="6">
    <source>
        <dbReference type="Proteomes" id="UP001597264"/>
    </source>
</evidence>
<evidence type="ECO:0000313" key="5">
    <source>
        <dbReference type="EMBL" id="MFD1215702.1"/>
    </source>
</evidence>
<dbReference type="Proteomes" id="UP001597264">
    <property type="component" value="Unassembled WGS sequence"/>
</dbReference>
<keyword evidence="6" id="KW-1185">Reference proteome</keyword>
<keyword evidence="2" id="KW-0238">DNA-binding</keyword>
<feature type="domain" description="HTH araC/xylS-type" evidence="4">
    <location>
        <begin position="240"/>
        <end position="338"/>
    </location>
</feature>
<gene>
    <name evidence="5" type="ORF">ACFQ2X_03755</name>
</gene>
<evidence type="ECO:0000256" key="3">
    <source>
        <dbReference type="ARBA" id="ARBA00023163"/>
    </source>
</evidence>
<dbReference type="InterPro" id="IPR018060">
    <property type="entry name" value="HTH_AraC"/>
</dbReference>
<dbReference type="EMBL" id="JBHTLR010000004">
    <property type="protein sequence ID" value="MFD1215702.1"/>
    <property type="molecule type" value="Genomic_DNA"/>
</dbReference>
<dbReference type="PROSITE" id="PS00041">
    <property type="entry name" value="HTH_ARAC_FAMILY_1"/>
    <property type="match status" value="1"/>
</dbReference>
<organism evidence="5 6">
    <name type="scientific">Microbulbifer celer</name>
    <dbReference type="NCBI Taxonomy" id="435905"/>
    <lineage>
        <taxon>Bacteria</taxon>
        <taxon>Pseudomonadati</taxon>
        <taxon>Pseudomonadota</taxon>
        <taxon>Gammaproteobacteria</taxon>
        <taxon>Cellvibrionales</taxon>
        <taxon>Microbulbiferaceae</taxon>
        <taxon>Microbulbifer</taxon>
    </lineage>
</organism>
<dbReference type="RefSeq" id="WP_230437564.1">
    <property type="nucleotide sequence ID" value="NZ_CP087715.1"/>
</dbReference>
<reference evidence="6" key="1">
    <citation type="journal article" date="2019" name="Int. J. Syst. Evol. Microbiol.">
        <title>The Global Catalogue of Microorganisms (GCM) 10K type strain sequencing project: providing services to taxonomists for standard genome sequencing and annotation.</title>
        <authorList>
            <consortium name="The Broad Institute Genomics Platform"/>
            <consortium name="The Broad Institute Genome Sequencing Center for Infectious Disease"/>
            <person name="Wu L."/>
            <person name="Ma J."/>
        </authorList>
    </citation>
    <scope>NUCLEOTIDE SEQUENCE [LARGE SCALE GENOMIC DNA]</scope>
    <source>
        <strain evidence="6">CCUG 54356</strain>
    </source>
</reference>
<name>A0ABW3U5J5_9GAMM</name>
<evidence type="ECO:0000256" key="2">
    <source>
        <dbReference type="ARBA" id="ARBA00023125"/>
    </source>
</evidence>
<dbReference type="InterPro" id="IPR053142">
    <property type="entry name" value="PchR_regulatory_protein"/>
</dbReference>
<protein>
    <submittedName>
        <fullName evidence="5">Helix-turn-helix transcriptional regulator</fullName>
    </submittedName>
</protein>
<evidence type="ECO:0000259" key="4">
    <source>
        <dbReference type="PROSITE" id="PS01124"/>
    </source>
</evidence>
<dbReference type="SUPFAM" id="SSF46689">
    <property type="entry name" value="Homeodomain-like"/>
    <property type="match status" value="2"/>
</dbReference>